<name>A0A9W6VLJ1_9ACTN</name>
<proteinExistence type="predicted"/>
<protein>
    <submittedName>
        <fullName evidence="1">Uncharacterized protein</fullName>
    </submittedName>
</protein>
<accession>A0A9W6VLJ1</accession>
<organism evidence="1 2">
    <name type="scientific">Actinoallomurus iriomotensis</name>
    <dbReference type="NCBI Taxonomy" id="478107"/>
    <lineage>
        <taxon>Bacteria</taxon>
        <taxon>Bacillati</taxon>
        <taxon>Actinomycetota</taxon>
        <taxon>Actinomycetes</taxon>
        <taxon>Streptosporangiales</taxon>
        <taxon>Thermomonosporaceae</taxon>
        <taxon>Actinoallomurus</taxon>
    </lineage>
</organism>
<dbReference type="AlphaFoldDB" id="A0A9W6VLJ1"/>
<reference evidence="1" key="1">
    <citation type="submission" date="2023-03" db="EMBL/GenBank/DDBJ databases">
        <title>Actinoallomurus iriomotensis NBRC 103681.</title>
        <authorList>
            <person name="Ichikawa N."/>
            <person name="Sato H."/>
            <person name="Tonouchi N."/>
        </authorList>
    </citation>
    <scope>NUCLEOTIDE SEQUENCE</scope>
    <source>
        <strain evidence="1">NBRC 103681</strain>
    </source>
</reference>
<dbReference type="Proteomes" id="UP001165135">
    <property type="component" value="Unassembled WGS sequence"/>
</dbReference>
<evidence type="ECO:0000313" key="1">
    <source>
        <dbReference type="EMBL" id="GLY76523.1"/>
    </source>
</evidence>
<gene>
    <name evidence="1" type="ORF">Airi01_047900</name>
</gene>
<comment type="caution">
    <text evidence="1">The sequence shown here is derived from an EMBL/GenBank/DDBJ whole genome shotgun (WGS) entry which is preliminary data.</text>
</comment>
<sequence>MLTFVHWWDGSSWSQAPTPDGMEDGVFYNDSTTENVYWDLADDYDKAVTALENLVSAARTRAVDRSVIEALAAPLGAEALSEEGCDVRAALDIADRTGVTPGSIRPDIPAGHGEPADRRVHVLDPSQVSGLITTAMRASADLDRPEPDAGPALERAVAWVRDRCPDGTVTVAYVGYDRPGFTFISPGGWLDKDLSEVLDAWRQEGADPRTGHWTHARIRATADTTTVERAYDHVPAWWQPAYMPDAQVAALRTEMARRDAQWRPGWVRLLDEDFEQDGAPTELCWRPGRTVESLG</sequence>
<dbReference type="EMBL" id="BSTJ01000006">
    <property type="protein sequence ID" value="GLY76523.1"/>
    <property type="molecule type" value="Genomic_DNA"/>
</dbReference>
<evidence type="ECO:0000313" key="2">
    <source>
        <dbReference type="Proteomes" id="UP001165135"/>
    </source>
</evidence>